<feature type="non-terminal residue" evidence="2">
    <location>
        <position position="1"/>
    </location>
</feature>
<gene>
    <name evidence="2" type="ORF">TELCIR_05494</name>
</gene>
<dbReference type="InterPro" id="IPR014044">
    <property type="entry name" value="CAP_dom"/>
</dbReference>
<protein>
    <recommendedName>
        <fullName evidence="1">SCP domain-containing protein</fullName>
    </recommendedName>
</protein>
<dbReference type="EMBL" id="KZ345643">
    <property type="protein sequence ID" value="PIO72571.1"/>
    <property type="molecule type" value="Genomic_DNA"/>
</dbReference>
<name>A0A2G9UQM3_TELCI</name>
<proteinExistence type="predicted"/>
<evidence type="ECO:0000313" key="3">
    <source>
        <dbReference type="Proteomes" id="UP000230423"/>
    </source>
</evidence>
<sequence>LNCFSFYDGSYVAEAGAEKAIKKALFQWTLPGQFYKVYRLIAQDSLITYNNMVYQGIYEVGCNFVVCHDSYKLIDQAVLMCVYNTK</sequence>
<dbReference type="AlphaFoldDB" id="A0A2G9UQM3"/>
<dbReference type="SUPFAM" id="SSF55797">
    <property type="entry name" value="PR-1-like"/>
    <property type="match status" value="1"/>
</dbReference>
<reference evidence="2 3" key="1">
    <citation type="submission" date="2015-09" db="EMBL/GenBank/DDBJ databases">
        <title>Draft genome of the parasitic nematode Teladorsagia circumcincta isolate WARC Sus (inbred).</title>
        <authorList>
            <person name="Mitreva M."/>
        </authorList>
    </citation>
    <scope>NUCLEOTIDE SEQUENCE [LARGE SCALE GENOMIC DNA]</scope>
    <source>
        <strain evidence="2 3">S</strain>
    </source>
</reference>
<organism evidence="2 3">
    <name type="scientific">Teladorsagia circumcincta</name>
    <name type="common">Brown stomach worm</name>
    <name type="synonym">Ostertagia circumcincta</name>
    <dbReference type="NCBI Taxonomy" id="45464"/>
    <lineage>
        <taxon>Eukaryota</taxon>
        <taxon>Metazoa</taxon>
        <taxon>Ecdysozoa</taxon>
        <taxon>Nematoda</taxon>
        <taxon>Chromadorea</taxon>
        <taxon>Rhabditida</taxon>
        <taxon>Rhabditina</taxon>
        <taxon>Rhabditomorpha</taxon>
        <taxon>Strongyloidea</taxon>
        <taxon>Trichostrongylidae</taxon>
        <taxon>Teladorsagia</taxon>
    </lineage>
</organism>
<dbReference type="InterPro" id="IPR035940">
    <property type="entry name" value="CAP_sf"/>
</dbReference>
<evidence type="ECO:0000313" key="2">
    <source>
        <dbReference type="EMBL" id="PIO72571.1"/>
    </source>
</evidence>
<evidence type="ECO:0000259" key="1">
    <source>
        <dbReference type="Pfam" id="PF00188"/>
    </source>
</evidence>
<dbReference type="Pfam" id="PF00188">
    <property type="entry name" value="CAP"/>
    <property type="match status" value="1"/>
</dbReference>
<accession>A0A2G9UQM3</accession>
<dbReference type="Proteomes" id="UP000230423">
    <property type="component" value="Unassembled WGS sequence"/>
</dbReference>
<keyword evidence="3" id="KW-1185">Reference proteome</keyword>
<feature type="domain" description="SCP" evidence="1">
    <location>
        <begin position="5"/>
        <end position="83"/>
    </location>
</feature>
<dbReference type="Gene3D" id="3.40.33.10">
    <property type="entry name" value="CAP"/>
    <property type="match status" value="1"/>
</dbReference>